<keyword evidence="2 3" id="KW-0450">Lipoyl</keyword>
<dbReference type="InterPro" id="IPR017453">
    <property type="entry name" value="GCV_H_sub"/>
</dbReference>
<dbReference type="GO" id="GO:0005829">
    <property type="term" value="C:cytosol"/>
    <property type="evidence" value="ECO:0007669"/>
    <property type="project" value="TreeGrafter"/>
</dbReference>
<dbReference type="PANTHER" id="PTHR11715">
    <property type="entry name" value="GLYCINE CLEAVAGE SYSTEM H PROTEIN"/>
    <property type="match status" value="1"/>
</dbReference>
<comment type="subunit">
    <text evidence="3">The glycine cleavage system is composed of four proteins: P, T, L and H.</text>
</comment>
<dbReference type="PROSITE" id="PS50968">
    <property type="entry name" value="BIOTINYL_LIPOYL"/>
    <property type="match status" value="1"/>
</dbReference>
<sequence>MSNIPAELKYVESHEWLRKEEDGTITVGITDFAQAALGDVVFVELPEVGAEVEADEDIAVVESVKAASDIYAPIAGKIVAVNEELVDAPEKTNEDPYGDAWFFRMEPASADDYDGLMTADEYAAKCE</sequence>
<evidence type="ECO:0000256" key="2">
    <source>
        <dbReference type="ARBA" id="ARBA00022823"/>
    </source>
</evidence>
<dbReference type="HAMAP" id="MF_00272">
    <property type="entry name" value="GcvH"/>
    <property type="match status" value="1"/>
</dbReference>
<dbReference type="GO" id="GO:0019464">
    <property type="term" value="P:glycine decarboxylation via glycine cleavage system"/>
    <property type="evidence" value="ECO:0007669"/>
    <property type="project" value="UniProtKB-UniRule"/>
</dbReference>
<protein>
    <recommendedName>
        <fullName evidence="3">Glycine cleavage system H protein</fullName>
    </recommendedName>
</protein>
<dbReference type="NCBIfam" id="NF002270">
    <property type="entry name" value="PRK01202.1"/>
    <property type="match status" value="1"/>
</dbReference>
<dbReference type="GO" id="GO:0005960">
    <property type="term" value="C:glycine cleavage complex"/>
    <property type="evidence" value="ECO:0007669"/>
    <property type="project" value="InterPro"/>
</dbReference>
<dbReference type="InterPro" id="IPR011053">
    <property type="entry name" value="Single_hybrid_motif"/>
</dbReference>
<reference evidence="7" key="1">
    <citation type="journal article" date="2017" name="Proc. Natl. Acad. Sci. U.S.A.">
        <title>Simulation of Deepwater Horizon oil plume reveals substrate specialization within a complex community of hydrocarbon degraders.</title>
        <authorList>
            <person name="Hu P."/>
            <person name="Dubinsky E.A."/>
            <person name="Probst A.J."/>
            <person name="Wang J."/>
            <person name="Sieber C.M.K."/>
            <person name="Tom L.M."/>
            <person name="Gardinali P."/>
            <person name="Banfield J.F."/>
            <person name="Atlas R.M."/>
            <person name="Andersen G.L."/>
        </authorList>
    </citation>
    <scope>NUCLEOTIDE SEQUENCE [LARGE SCALE GENOMIC DNA]</scope>
</reference>
<organism evidence="6 7">
    <name type="scientific">Oleispira antarctica</name>
    <dbReference type="NCBI Taxonomy" id="188908"/>
    <lineage>
        <taxon>Bacteria</taxon>
        <taxon>Pseudomonadati</taxon>
        <taxon>Pseudomonadota</taxon>
        <taxon>Gammaproteobacteria</taxon>
        <taxon>Oceanospirillales</taxon>
        <taxon>Oceanospirillaceae</taxon>
        <taxon>Oleispira</taxon>
    </lineage>
</organism>
<feature type="modified residue" description="N6-lipoyllysine" evidence="3 4">
    <location>
        <position position="65"/>
    </location>
</feature>
<dbReference type="EMBL" id="MABE01000107">
    <property type="protein sequence ID" value="OUS41259.1"/>
    <property type="molecule type" value="Genomic_DNA"/>
</dbReference>
<evidence type="ECO:0000313" key="6">
    <source>
        <dbReference type="EMBL" id="OUS41259.1"/>
    </source>
</evidence>
<dbReference type="Gene3D" id="2.40.50.100">
    <property type="match status" value="1"/>
</dbReference>
<evidence type="ECO:0000256" key="1">
    <source>
        <dbReference type="ARBA" id="ARBA00009249"/>
    </source>
</evidence>
<dbReference type="AlphaFoldDB" id="A0A1Y5HVC0"/>
<dbReference type="InterPro" id="IPR000089">
    <property type="entry name" value="Biotin_lipoyl"/>
</dbReference>
<dbReference type="GO" id="GO:0009249">
    <property type="term" value="P:protein lipoylation"/>
    <property type="evidence" value="ECO:0007669"/>
    <property type="project" value="TreeGrafter"/>
</dbReference>
<dbReference type="InterPro" id="IPR033753">
    <property type="entry name" value="GCV_H/Fam206"/>
</dbReference>
<dbReference type="CDD" id="cd06848">
    <property type="entry name" value="GCS_H"/>
    <property type="match status" value="1"/>
</dbReference>
<comment type="function">
    <text evidence="3">The glycine cleavage system catalyzes the degradation of glycine. The H protein shuttles the methylamine group of glycine from the P protein to the T protein.</text>
</comment>
<feature type="domain" description="Lipoyl-binding" evidence="5">
    <location>
        <begin position="24"/>
        <end position="106"/>
    </location>
</feature>
<evidence type="ECO:0000256" key="3">
    <source>
        <dbReference type="HAMAP-Rule" id="MF_00272"/>
    </source>
</evidence>
<dbReference type="SUPFAM" id="SSF51230">
    <property type="entry name" value="Single hybrid motif"/>
    <property type="match status" value="1"/>
</dbReference>
<comment type="similarity">
    <text evidence="1 3">Belongs to the GcvH family.</text>
</comment>
<accession>A0A1Y5HVC0</accession>
<comment type="cofactor">
    <cofactor evidence="3">
        <name>(R)-lipoate</name>
        <dbReference type="ChEBI" id="CHEBI:83088"/>
    </cofactor>
    <text evidence="3">Binds 1 lipoyl cofactor covalently.</text>
</comment>
<dbReference type="InterPro" id="IPR003016">
    <property type="entry name" value="2-oxoA_DH_lipoyl-BS"/>
</dbReference>
<dbReference type="Pfam" id="PF01597">
    <property type="entry name" value="GCV_H"/>
    <property type="match status" value="1"/>
</dbReference>
<dbReference type="PROSITE" id="PS00189">
    <property type="entry name" value="LIPOYL"/>
    <property type="match status" value="1"/>
</dbReference>
<evidence type="ECO:0000313" key="7">
    <source>
        <dbReference type="Proteomes" id="UP000227088"/>
    </source>
</evidence>
<comment type="caution">
    <text evidence="6">The sequence shown here is derived from an EMBL/GenBank/DDBJ whole genome shotgun (WGS) entry which is preliminary data.</text>
</comment>
<dbReference type="Proteomes" id="UP000227088">
    <property type="component" value="Unassembled WGS sequence"/>
</dbReference>
<gene>
    <name evidence="3" type="primary">gcvH</name>
    <name evidence="6" type="ORF">A9R00_01840</name>
</gene>
<name>A0A1Y5HVC0_OLEAN</name>
<dbReference type="InterPro" id="IPR002930">
    <property type="entry name" value="GCV_H"/>
</dbReference>
<evidence type="ECO:0000259" key="5">
    <source>
        <dbReference type="PROSITE" id="PS50968"/>
    </source>
</evidence>
<dbReference type="NCBIfam" id="TIGR00527">
    <property type="entry name" value="gcvH"/>
    <property type="match status" value="1"/>
</dbReference>
<proteinExistence type="inferred from homology"/>
<dbReference type="PANTHER" id="PTHR11715:SF3">
    <property type="entry name" value="GLYCINE CLEAVAGE SYSTEM H PROTEIN-RELATED"/>
    <property type="match status" value="1"/>
</dbReference>
<evidence type="ECO:0000256" key="4">
    <source>
        <dbReference type="PIRSR" id="PIRSR617453-50"/>
    </source>
</evidence>